<reference evidence="2" key="1">
    <citation type="journal article" date="2008" name="Nat. Genet.">
        <title>The Pristionchus pacificus genome provides a unique perspective on nematode lifestyle and parasitism.</title>
        <authorList>
            <person name="Dieterich C."/>
            <person name="Clifton S.W."/>
            <person name="Schuster L.N."/>
            <person name="Chinwalla A."/>
            <person name="Delehaunty K."/>
            <person name="Dinkelacker I."/>
            <person name="Fulton L."/>
            <person name="Fulton R."/>
            <person name="Godfrey J."/>
            <person name="Minx P."/>
            <person name="Mitreva M."/>
            <person name="Roeseler W."/>
            <person name="Tian H."/>
            <person name="Witte H."/>
            <person name="Yang S.P."/>
            <person name="Wilson R.K."/>
            <person name="Sommer R.J."/>
        </authorList>
    </citation>
    <scope>NUCLEOTIDE SEQUENCE [LARGE SCALE GENOMIC DNA]</scope>
    <source>
        <strain evidence="2">PS312</strain>
    </source>
</reference>
<evidence type="ECO:0000313" key="1">
    <source>
        <dbReference type="EnsemblMetazoa" id="PPA46019.1"/>
    </source>
</evidence>
<accession>A0A2A6D362</accession>
<proteinExistence type="predicted"/>
<organism evidence="1 2">
    <name type="scientific">Pristionchus pacificus</name>
    <name type="common">Parasitic nematode worm</name>
    <dbReference type="NCBI Taxonomy" id="54126"/>
    <lineage>
        <taxon>Eukaryota</taxon>
        <taxon>Metazoa</taxon>
        <taxon>Ecdysozoa</taxon>
        <taxon>Nematoda</taxon>
        <taxon>Chromadorea</taxon>
        <taxon>Rhabditida</taxon>
        <taxon>Rhabditina</taxon>
        <taxon>Diplogasteromorpha</taxon>
        <taxon>Diplogasteroidea</taxon>
        <taxon>Neodiplogasteridae</taxon>
        <taxon>Pristionchus</taxon>
    </lineage>
</organism>
<dbReference type="AlphaFoldDB" id="A0A2A6D362"/>
<protein>
    <submittedName>
        <fullName evidence="1">Uncharacterized protein</fullName>
    </submittedName>
</protein>
<accession>A0A8R1Z340</accession>
<reference evidence="1" key="2">
    <citation type="submission" date="2022-06" db="UniProtKB">
        <authorList>
            <consortium name="EnsemblMetazoa"/>
        </authorList>
    </citation>
    <scope>IDENTIFICATION</scope>
    <source>
        <strain evidence="1">PS312</strain>
    </source>
</reference>
<sequence>METNDGIVRTCSDDLLKETQYGVNPSKAFTIPFHTKVVVSRRVEDSVRTLGNPYWPLLKRPWP</sequence>
<evidence type="ECO:0000313" key="2">
    <source>
        <dbReference type="Proteomes" id="UP000005239"/>
    </source>
</evidence>
<keyword evidence="2" id="KW-1185">Reference proteome</keyword>
<dbReference type="EnsemblMetazoa" id="PPA46019.1">
    <property type="protein sequence ID" value="PPA46019.1"/>
    <property type="gene ID" value="WBGene00284388"/>
</dbReference>
<name>A0A2A6D362_PRIPA</name>
<gene>
    <name evidence="1" type="primary">WBGene00284388</name>
</gene>
<dbReference type="Proteomes" id="UP000005239">
    <property type="component" value="Unassembled WGS sequence"/>
</dbReference>